<comment type="caution">
    <text evidence="1">The sequence shown here is derived from an EMBL/GenBank/DDBJ whole genome shotgun (WGS) entry which is preliminary data.</text>
</comment>
<protein>
    <submittedName>
        <fullName evidence="1">Uncharacterized protein</fullName>
    </submittedName>
</protein>
<evidence type="ECO:0000313" key="2">
    <source>
        <dbReference type="Proteomes" id="UP000642571"/>
    </source>
</evidence>
<proteinExistence type="predicted"/>
<keyword evidence="2" id="KW-1185">Reference proteome</keyword>
<sequence>MGLETTRFPAGSHLEFKVQAWCLGIKGSSTRIVTSCDNIERPHIVWGRIRQLFGKGD</sequence>
<dbReference type="EMBL" id="BMIN01000011">
    <property type="protein sequence ID" value="GGD17362.1"/>
    <property type="molecule type" value="Genomic_DNA"/>
</dbReference>
<reference evidence="2" key="1">
    <citation type="journal article" date="2019" name="Int. J. Syst. Evol. Microbiol.">
        <title>The Global Catalogue of Microorganisms (GCM) 10K type strain sequencing project: providing services to taxonomists for standard genome sequencing and annotation.</title>
        <authorList>
            <consortium name="The Broad Institute Genomics Platform"/>
            <consortium name="The Broad Institute Genome Sequencing Center for Infectious Disease"/>
            <person name="Wu L."/>
            <person name="Ma J."/>
        </authorList>
    </citation>
    <scope>NUCLEOTIDE SEQUENCE [LARGE SCALE GENOMIC DNA]</scope>
    <source>
        <strain evidence="2">CGMCC 1.15353</strain>
    </source>
</reference>
<gene>
    <name evidence="1" type="ORF">GCM10011389_26380</name>
</gene>
<accession>A0ABQ1Q810</accession>
<dbReference type="Proteomes" id="UP000642571">
    <property type="component" value="Unassembled WGS sequence"/>
</dbReference>
<evidence type="ECO:0000313" key="1">
    <source>
        <dbReference type="EMBL" id="GGD17362.1"/>
    </source>
</evidence>
<organism evidence="1 2">
    <name type="scientific">Pontibacillus salipaludis</name>
    <dbReference type="NCBI Taxonomy" id="1697394"/>
    <lineage>
        <taxon>Bacteria</taxon>
        <taxon>Bacillati</taxon>
        <taxon>Bacillota</taxon>
        <taxon>Bacilli</taxon>
        <taxon>Bacillales</taxon>
        <taxon>Bacillaceae</taxon>
        <taxon>Pontibacillus</taxon>
    </lineage>
</organism>
<name>A0ABQ1Q810_9BACI</name>